<keyword evidence="2" id="KW-1185">Reference proteome</keyword>
<dbReference type="EMBL" id="JAGINP010000030">
    <property type="protein sequence ID" value="MBP2296335.1"/>
    <property type="molecule type" value="Genomic_DNA"/>
</dbReference>
<organism evidence="1 2">
    <name type="scientific">Azospirillum rugosum</name>
    <dbReference type="NCBI Taxonomy" id="416170"/>
    <lineage>
        <taxon>Bacteria</taxon>
        <taxon>Pseudomonadati</taxon>
        <taxon>Pseudomonadota</taxon>
        <taxon>Alphaproteobacteria</taxon>
        <taxon>Rhodospirillales</taxon>
        <taxon>Azospirillaceae</taxon>
        <taxon>Azospirillum</taxon>
    </lineage>
</organism>
<dbReference type="RefSeq" id="WP_209771371.1">
    <property type="nucleotide sequence ID" value="NZ_JAGINP010000030.1"/>
</dbReference>
<accession>A0ABS4SY63</accession>
<reference evidence="1 2" key="1">
    <citation type="submission" date="2021-03" db="EMBL/GenBank/DDBJ databases">
        <title>Genomic Encyclopedia of Type Strains, Phase III (KMG-III): the genomes of soil and plant-associated and newly described type strains.</title>
        <authorList>
            <person name="Whitman W."/>
        </authorList>
    </citation>
    <scope>NUCLEOTIDE SEQUENCE [LARGE SCALE GENOMIC DNA]</scope>
    <source>
        <strain evidence="1 2">IMMIB AFH-6</strain>
    </source>
</reference>
<protein>
    <submittedName>
        <fullName evidence="1">Uncharacterized protein</fullName>
    </submittedName>
</protein>
<gene>
    <name evidence="1" type="ORF">J2851_006151</name>
</gene>
<evidence type="ECO:0000313" key="2">
    <source>
        <dbReference type="Proteomes" id="UP000781958"/>
    </source>
</evidence>
<comment type="caution">
    <text evidence="1">The sequence shown here is derived from an EMBL/GenBank/DDBJ whole genome shotgun (WGS) entry which is preliminary data.</text>
</comment>
<proteinExistence type="predicted"/>
<evidence type="ECO:0000313" key="1">
    <source>
        <dbReference type="EMBL" id="MBP2296335.1"/>
    </source>
</evidence>
<dbReference type="Proteomes" id="UP000781958">
    <property type="component" value="Unassembled WGS sequence"/>
</dbReference>
<name>A0ABS4SY63_9PROT</name>
<sequence length="58" mass="6516">MADDNGMTPEEAQLAIAKAAQRQPKVQAMRDRLRKMAEDEEKGLQVLASAIRNLLHQE</sequence>